<dbReference type="AlphaFoldDB" id="A0A4Y9YPK9"/>
<organism evidence="2 3">
    <name type="scientific">Dentipellis fragilis</name>
    <dbReference type="NCBI Taxonomy" id="205917"/>
    <lineage>
        <taxon>Eukaryota</taxon>
        <taxon>Fungi</taxon>
        <taxon>Dikarya</taxon>
        <taxon>Basidiomycota</taxon>
        <taxon>Agaricomycotina</taxon>
        <taxon>Agaricomycetes</taxon>
        <taxon>Russulales</taxon>
        <taxon>Hericiaceae</taxon>
        <taxon>Dentipellis</taxon>
    </lineage>
</organism>
<name>A0A4Y9YPK9_9AGAM</name>
<gene>
    <name evidence="2" type="ORF">EVG20_g6174</name>
</gene>
<feature type="region of interest" description="Disordered" evidence="1">
    <location>
        <begin position="33"/>
        <end position="57"/>
    </location>
</feature>
<protein>
    <submittedName>
        <fullName evidence="2">Uncharacterized protein</fullName>
    </submittedName>
</protein>
<dbReference type="EMBL" id="SEOQ01000399">
    <property type="protein sequence ID" value="TFY63780.1"/>
    <property type="molecule type" value="Genomic_DNA"/>
</dbReference>
<dbReference type="Proteomes" id="UP000298327">
    <property type="component" value="Unassembled WGS sequence"/>
</dbReference>
<keyword evidence="3" id="KW-1185">Reference proteome</keyword>
<accession>A0A4Y9YPK9</accession>
<feature type="compositionally biased region" description="Low complexity" evidence="1">
    <location>
        <begin position="46"/>
        <end position="55"/>
    </location>
</feature>
<sequence length="314" mass="33260">MHVSSTMKTALSPFPEIDDFLFGVVVSGPCIPSNPKPEQASSRTGSSLPSISPLSAPHTAADTSFPCFRQSRPSSYAACSWFGLRSAQRFADRRLLVAVARRGCRCSSRGGGSMASEALTVTSMPAVALELARSPDISVVIFPQPRIRAAAAEVRVRLPESVVCIAGLPAPAPAFDAARITPPDRTLAHAPCYKRTGGSIRPHLGPRIMSMSIAQTVALARAHRAFSCCSWPVPLAKPRGVPIPAHRTSTCAYLLACLPAAAANSNAMHCVHVPVPVWPLADMRVRLGQAAPFGGPHRPADFSETGNVNLEMKL</sequence>
<reference evidence="2 3" key="1">
    <citation type="submission" date="2019-02" db="EMBL/GenBank/DDBJ databases">
        <title>Genome sequencing of the rare red list fungi Dentipellis fragilis.</title>
        <authorList>
            <person name="Buettner E."/>
            <person name="Kellner H."/>
        </authorList>
    </citation>
    <scope>NUCLEOTIDE SEQUENCE [LARGE SCALE GENOMIC DNA]</scope>
    <source>
        <strain evidence="2 3">DSM 105465</strain>
    </source>
</reference>
<evidence type="ECO:0000313" key="3">
    <source>
        <dbReference type="Proteomes" id="UP000298327"/>
    </source>
</evidence>
<proteinExistence type="predicted"/>
<comment type="caution">
    <text evidence="2">The sequence shown here is derived from an EMBL/GenBank/DDBJ whole genome shotgun (WGS) entry which is preliminary data.</text>
</comment>
<evidence type="ECO:0000256" key="1">
    <source>
        <dbReference type="SAM" id="MobiDB-lite"/>
    </source>
</evidence>
<evidence type="ECO:0000313" key="2">
    <source>
        <dbReference type="EMBL" id="TFY63780.1"/>
    </source>
</evidence>